<dbReference type="InterPro" id="IPR051169">
    <property type="entry name" value="NADH-Q_oxidoreductase"/>
</dbReference>
<dbReference type="PANTHER" id="PTHR42913:SF9">
    <property type="entry name" value="SLR1591 PROTEIN"/>
    <property type="match status" value="1"/>
</dbReference>
<feature type="domain" description="FAD/NAD(P)-binding" evidence="5">
    <location>
        <begin position="3"/>
        <end position="291"/>
    </location>
</feature>
<keyword evidence="6" id="KW-0808">Transferase</keyword>
<dbReference type="Proteomes" id="UP000025171">
    <property type="component" value="Unassembled WGS sequence"/>
</dbReference>
<comment type="cofactor">
    <cofactor evidence="1">
        <name>FAD</name>
        <dbReference type="ChEBI" id="CHEBI:57692"/>
    </cofactor>
</comment>
<protein>
    <submittedName>
        <fullName evidence="6">Selenide water dikinase SelD</fullName>
    </submittedName>
</protein>
<keyword evidence="7" id="KW-1185">Reference proteome</keyword>
<dbReference type="SUPFAM" id="SSF51905">
    <property type="entry name" value="FAD/NAD(P)-binding domain"/>
    <property type="match status" value="2"/>
</dbReference>
<organism evidence="6 7">
    <name type="scientific">Hyphomonas johnsonii MHS-2</name>
    <dbReference type="NCBI Taxonomy" id="1280950"/>
    <lineage>
        <taxon>Bacteria</taxon>
        <taxon>Pseudomonadati</taxon>
        <taxon>Pseudomonadota</taxon>
        <taxon>Alphaproteobacteria</taxon>
        <taxon>Hyphomonadales</taxon>
        <taxon>Hyphomonadaceae</taxon>
        <taxon>Hyphomonas</taxon>
    </lineage>
</organism>
<dbReference type="STRING" id="1280950.HJO_04345"/>
<gene>
    <name evidence="6" type="ORF">HJO_04345</name>
</gene>
<evidence type="ECO:0000256" key="2">
    <source>
        <dbReference type="ARBA" id="ARBA00022630"/>
    </source>
</evidence>
<dbReference type="InterPro" id="IPR017584">
    <property type="entry name" value="Pyridine_nucleo_diS_OxRdtase_N"/>
</dbReference>
<dbReference type="InterPro" id="IPR036188">
    <property type="entry name" value="FAD/NAD-bd_sf"/>
</dbReference>
<accession>A0A059FVG3</accession>
<dbReference type="AlphaFoldDB" id="A0A059FVG3"/>
<dbReference type="NCBIfam" id="TIGR03169">
    <property type="entry name" value="Nterm_to_SelD"/>
    <property type="match status" value="1"/>
</dbReference>
<evidence type="ECO:0000256" key="1">
    <source>
        <dbReference type="ARBA" id="ARBA00001974"/>
    </source>
</evidence>
<keyword evidence="3" id="KW-0274">FAD</keyword>
<dbReference type="eggNOG" id="COG1252">
    <property type="taxonomic scope" value="Bacteria"/>
</dbReference>
<reference evidence="6 7" key="1">
    <citation type="journal article" date="2014" name="Antonie Van Leeuwenhoek">
        <title>Hyphomonas beringensis sp. nov. and Hyphomonas chukchiensis sp. nov., isolated from surface seawater of the Bering Sea and Chukchi Sea.</title>
        <authorList>
            <person name="Li C."/>
            <person name="Lai Q."/>
            <person name="Li G."/>
            <person name="Dong C."/>
            <person name="Wang J."/>
            <person name="Liao Y."/>
            <person name="Shao Z."/>
        </authorList>
    </citation>
    <scope>NUCLEOTIDE SEQUENCE [LARGE SCALE GENOMIC DNA]</scope>
    <source>
        <strain evidence="6 7">MHS-2</strain>
    </source>
</reference>
<dbReference type="PATRIC" id="fig|1280950.3.peg.884"/>
<dbReference type="RefSeq" id="WP_035613847.1">
    <property type="nucleotide sequence ID" value="NZ_ARYK01000001.1"/>
</dbReference>
<name>A0A059FVG3_9PROT</name>
<evidence type="ECO:0000256" key="4">
    <source>
        <dbReference type="ARBA" id="ARBA00023002"/>
    </source>
</evidence>
<evidence type="ECO:0000259" key="5">
    <source>
        <dbReference type="Pfam" id="PF07992"/>
    </source>
</evidence>
<sequence>MIRILLIGGGHAHVVALRHLARHPAEGVELCLVNPDDTSAYSGMLPGMVAGHWARDALSVPLSPLCRAAGATLLEAAVTQLDPIRQQAVTNTGAVLDFDFASLDVGAIAAVQSPESLRRLGVPAKPLGAFADAWLEFVAEVESGRRAPTCAVIGSGLAGVELALSMHHRLGSIPADIAPQVTIIDQAEDILPGANLSLRSALRTELKRAGIRTCVSQGVVKAEQGKLTLTSRQVVDADFVALATGATAHAWIAGSGLALQHGFVEVDATLRSVSHPVVFACGDTAHLAHAALPKAGVFAVRQGKVLAEQVRRLAEGSDLATYVPQKDYLKLVSLGRRAAIAEKWGLALKLPGFWALKRRIDMAFIRGDNPDRSDSG</sequence>
<proteinExistence type="predicted"/>
<dbReference type="GO" id="GO:0003955">
    <property type="term" value="F:NAD(P)H dehydrogenase (quinone) activity"/>
    <property type="evidence" value="ECO:0007669"/>
    <property type="project" value="TreeGrafter"/>
</dbReference>
<comment type="caution">
    <text evidence="6">The sequence shown here is derived from an EMBL/GenBank/DDBJ whole genome shotgun (WGS) entry which is preliminary data.</text>
</comment>
<keyword evidence="2" id="KW-0285">Flavoprotein</keyword>
<evidence type="ECO:0000313" key="7">
    <source>
        <dbReference type="Proteomes" id="UP000025171"/>
    </source>
</evidence>
<dbReference type="PANTHER" id="PTHR42913">
    <property type="entry name" value="APOPTOSIS-INDUCING FACTOR 1"/>
    <property type="match status" value="1"/>
</dbReference>
<evidence type="ECO:0000256" key="3">
    <source>
        <dbReference type="ARBA" id="ARBA00022827"/>
    </source>
</evidence>
<dbReference type="InterPro" id="IPR023753">
    <property type="entry name" value="FAD/NAD-binding_dom"/>
</dbReference>
<dbReference type="Gene3D" id="3.50.50.100">
    <property type="match status" value="1"/>
</dbReference>
<keyword evidence="6" id="KW-0418">Kinase</keyword>
<evidence type="ECO:0000313" key="6">
    <source>
        <dbReference type="EMBL" id="KCZ94577.1"/>
    </source>
</evidence>
<keyword evidence="4" id="KW-0560">Oxidoreductase</keyword>
<dbReference type="OrthoDB" id="9767928at2"/>
<dbReference type="Pfam" id="PF07992">
    <property type="entry name" value="Pyr_redox_2"/>
    <property type="match status" value="1"/>
</dbReference>
<dbReference type="EMBL" id="ARYK01000001">
    <property type="protein sequence ID" value="KCZ94577.1"/>
    <property type="molecule type" value="Genomic_DNA"/>
</dbReference>
<dbReference type="GO" id="GO:0016301">
    <property type="term" value="F:kinase activity"/>
    <property type="evidence" value="ECO:0007669"/>
    <property type="project" value="UniProtKB-KW"/>
</dbReference>
<dbReference type="GO" id="GO:0019646">
    <property type="term" value="P:aerobic electron transport chain"/>
    <property type="evidence" value="ECO:0007669"/>
    <property type="project" value="TreeGrafter"/>
</dbReference>